<name>A0A1C3E9D3_9GAMM</name>
<dbReference type="OrthoDB" id="6297482at2"/>
<proteinExistence type="predicted"/>
<keyword evidence="2" id="KW-1185">Reference proteome</keyword>
<accession>A0A1C3E9D3</accession>
<reference evidence="1 2" key="1">
    <citation type="submission" date="2016-05" db="EMBL/GenBank/DDBJ databases">
        <title>Genomic Taxonomy of the Vibrionaceae.</title>
        <authorList>
            <person name="Gomez-Gil B."/>
            <person name="Enciso-Ibarra J."/>
        </authorList>
    </citation>
    <scope>NUCLEOTIDE SEQUENCE [LARGE SCALE GENOMIC DNA]</scope>
    <source>
        <strain evidence="1 2">CAIM 1920</strain>
    </source>
</reference>
<sequence>MSIEQQLADVVDSATALTDQVVGKMAEIDDKVNHITEHAQNAVNDATNKLGFMAMNRNHRLSAYITSPEANKHGVINKYPMWWGIKRDVIEKCHLELIPVLSGEDPDNRHPEARELVELIGMENLRHFSGGLFHILKITVLDETVSEAEGWAMYIADQHIKANPATTFLCYAKVNAKGHASWLGSDTDGEWVQKRSLLDSNKPGSYVHVDINFHNSVEVGDEFFLALPSVVPGVWPDGKKHGVLYNLHDKINERLIYIEDKL</sequence>
<dbReference type="AlphaFoldDB" id="A0A1C3E9D3"/>
<comment type="caution">
    <text evidence="1">The sequence shown here is derived from an EMBL/GenBank/DDBJ whole genome shotgun (WGS) entry which is preliminary data.</text>
</comment>
<organism evidence="1 2">
    <name type="scientific">Veronia pacifica</name>
    <dbReference type="NCBI Taxonomy" id="1080227"/>
    <lineage>
        <taxon>Bacteria</taxon>
        <taxon>Pseudomonadati</taxon>
        <taxon>Pseudomonadota</taxon>
        <taxon>Gammaproteobacteria</taxon>
        <taxon>Vibrionales</taxon>
        <taxon>Vibrionaceae</taxon>
        <taxon>Veronia</taxon>
    </lineage>
</organism>
<gene>
    <name evidence="1" type="ORF">A8L45_21365</name>
</gene>
<evidence type="ECO:0000313" key="1">
    <source>
        <dbReference type="EMBL" id="ODA29855.1"/>
    </source>
</evidence>
<dbReference type="STRING" id="1080227.A8L45_21365"/>
<evidence type="ECO:0000313" key="2">
    <source>
        <dbReference type="Proteomes" id="UP000094936"/>
    </source>
</evidence>
<dbReference type="EMBL" id="LYBM01000061">
    <property type="protein sequence ID" value="ODA29855.1"/>
    <property type="molecule type" value="Genomic_DNA"/>
</dbReference>
<dbReference type="RefSeq" id="WP_068905387.1">
    <property type="nucleotide sequence ID" value="NZ_JBHUIF010000013.1"/>
</dbReference>
<dbReference type="Proteomes" id="UP000094936">
    <property type="component" value="Unassembled WGS sequence"/>
</dbReference>
<protein>
    <submittedName>
        <fullName evidence="1">Uncharacterized protein</fullName>
    </submittedName>
</protein>